<dbReference type="WBParaSite" id="SMRG1_84080.12">
    <property type="protein sequence ID" value="SMRG1_84080.12"/>
    <property type="gene ID" value="SMRG1_84080"/>
</dbReference>
<dbReference type="WBParaSite" id="SMRG1_84080.11">
    <property type="protein sequence ID" value="SMRG1_84080.11"/>
    <property type="gene ID" value="SMRG1_84080"/>
</dbReference>
<dbReference type="WBParaSite" id="SMRG1_84080.9">
    <property type="protein sequence ID" value="SMRG1_84080.9"/>
    <property type="gene ID" value="SMRG1_84080"/>
</dbReference>
<evidence type="ECO:0000259" key="8">
    <source>
        <dbReference type="SMART" id="SM00479"/>
    </source>
</evidence>
<dbReference type="WBParaSite" id="SMRG1_84080.10">
    <property type="protein sequence ID" value="SMRG1_84080.10"/>
    <property type="gene ID" value="SMRG1_84080"/>
</dbReference>
<organism evidence="9 12">
    <name type="scientific">Schistosoma margrebowiei</name>
    <dbReference type="NCBI Taxonomy" id="48269"/>
    <lineage>
        <taxon>Eukaryota</taxon>
        <taxon>Metazoa</taxon>
        <taxon>Spiralia</taxon>
        <taxon>Lophotrochozoa</taxon>
        <taxon>Platyhelminthes</taxon>
        <taxon>Trematoda</taxon>
        <taxon>Digenea</taxon>
        <taxon>Strigeidida</taxon>
        <taxon>Schistosomatoidea</taxon>
        <taxon>Schistosomatidae</taxon>
        <taxon>Schistosoma</taxon>
    </lineage>
</organism>
<dbReference type="CDD" id="cd06145">
    <property type="entry name" value="REX1_like"/>
    <property type="match status" value="1"/>
</dbReference>
<proteinExistence type="inferred from homology"/>
<evidence type="ECO:0000313" key="11">
    <source>
        <dbReference type="WBParaSite" id="SMRG1_84080.10"/>
    </source>
</evidence>
<feature type="compositionally biased region" description="Basic and acidic residues" evidence="7">
    <location>
        <begin position="538"/>
        <end position="556"/>
    </location>
</feature>
<dbReference type="PANTHER" id="PTHR12801">
    <property type="entry name" value="RNA EXONUCLEASE REXO1 / RECO3 FAMILY MEMBER-RELATED"/>
    <property type="match status" value="1"/>
</dbReference>
<evidence type="ECO:0000313" key="10">
    <source>
        <dbReference type="WBParaSite" id="SMRG1_84080.1"/>
    </source>
</evidence>
<evidence type="ECO:0000256" key="6">
    <source>
        <dbReference type="ARBA" id="ARBA00023242"/>
    </source>
</evidence>
<evidence type="ECO:0000313" key="12">
    <source>
        <dbReference type="WBParaSite" id="SMRG1_84080.15"/>
    </source>
</evidence>
<feature type="compositionally biased region" description="Low complexity" evidence="7">
    <location>
        <begin position="168"/>
        <end position="180"/>
    </location>
</feature>
<evidence type="ECO:0000256" key="4">
    <source>
        <dbReference type="ARBA" id="ARBA00022801"/>
    </source>
</evidence>
<dbReference type="SMART" id="SM00479">
    <property type="entry name" value="EXOIII"/>
    <property type="match status" value="1"/>
</dbReference>
<dbReference type="WBParaSite" id="SMRG1_84080.7">
    <property type="protein sequence ID" value="SMRG1_84080.7"/>
    <property type="gene ID" value="SMRG1_84080"/>
</dbReference>
<comment type="similarity">
    <text evidence="2">Belongs to the REXO1/REXO3 family.</text>
</comment>
<accession>A0AA85AGS9</accession>
<protein>
    <recommendedName>
        <fullName evidence="8">Exonuclease domain-containing protein</fullName>
    </recommendedName>
</protein>
<dbReference type="InterPro" id="IPR036397">
    <property type="entry name" value="RNaseH_sf"/>
</dbReference>
<dbReference type="Proteomes" id="UP000050790">
    <property type="component" value="Unassembled WGS sequence"/>
</dbReference>
<reference evidence="10 11" key="1">
    <citation type="submission" date="2023-11" db="UniProtKB">
        <authorList>
            <consortium name="WormBaseParasite"/>
        </authorList>
    </citation>
    <scope>IDENTIFICATION</scope>
</reference>
<dbReference type="FunFam" id="3.30.420.10:FF:000019">
    <property type="entry name" value="RNA exonuclease NEF-sp"/>
    <property type="match status" value="1"/>
</dbReference>
<dbReference type="AlphaFoldDB" id="A0AA85AGS9"/>
<evidence type="ECO:0000256" key="7">
    <source>
        <dbReference type="SAM" id="MobiDB-lite"/>
    </source>
</evidence>
<dbReference type="Gene3D" id="3.30.420.10">
    <property type="entry name" value="Ribonuclease H-like superfamily/Ribonuclease H"/>
    <property type="match status" value="1"/>
</dbReference>
<sequence>MDFRELNKIKKENKKKPILVIKDRKTVLSALDIQKLLGLTIFPQHFVKWPDWCSVTKPSFIKNIVLIFINRVNTLKSNEKYGQQFALMFGEPLKILNPEAYKYTWDREISTVPRSFLTTHAAAMADLNKSILTPVPRRTWIDDENTIDKMRIIKSVHEITKEQLPSQTTNSTSTTTTTTNGPVEKRTLKRKADKLFPLPIPGTPDAFDRTLLILNVEQMKKENVPLPNELLIDQRKYFKNRSDFVPSKPVYLPVSANSPMYAVDCEMVLTSVGSELARVTMVDEKATVMFDRLVKPPNPVKDYLTKFSGITREMLALIDTTLADIQRELAETLPGDAILVGHSIGNDLEAMKVFHPYLIDTSVIYNLKGNRAAKTRLRFLSEHFLGRMIQTGKGGHSSAEDAIATMDLVRLKLSQDIGFGDVTTSWRFPEDYQSPIEAKSARFTALTSNKQNLNISGCLQQYSNTTDDNNLPFISSTCNDLLTESQYFETHPVFQDHLLKLCSFYKSLGKPIHLFNRLLHDSGITYAYWPIYQEENDKEQQQQREEQEREKESVQHITTDSKHSEIFIPINFNSTDHQTTTTDNVNTTTTTTTTTNSDEPTTTLTVVNKISKKLSNYIVDLCNSHRLVMIQANCSPEWDKEKCYHKVCKFCTKLYSNLAENSLIGVICTGSEFQKPLSKKRTHANILKSAVGNFYITLNSNVIVQTTIVDNDSK</sequence>
<feature type="region of interest" description="Disordered" evidence="7">
    <location>
        <begin position="162"/>
        <end position="188"/>
    </location>
</feature>
<dbReference type="WBParaSite" id="SMRG1_84080.3">
    <property type="protein sequence ID" value="SMRG1_84080.3"/>
    <property type="gene ID" value="SMRG1_84080"/>
</dbReference>
<dbReference type="GO" id="GO:0004527">
    <property type="term" value="F:exonuclease activity"/>
    <property type="evidence" value="ECO:0007669"/>
    <property type="project" value="UniProtKB-KW"/>
</dbReference>
<dbReference type="GO" id="GO:0003676">
    <property type="term" value="F:nucleic acid binding"/>
    <property type="evidence" value="ECO:0007669"/>
    <property type="project" value="InterPro"/>
</dbReference>
<keyword evidence="5" id="KW-0269">Exonuclease</keyword>
<dbReference type="WBParaSite" id="SMRG1_84080.8">
    <property type="protein sequence ID" value="SMRG1_84080.8"/>
    <property type="gene ID" value="SMRG1_84080"/>
</dbReference>
<keyword evidence="4" id="KW-0378">Hydrolase</keyword>
<keyword evidence="6" id="KW-0539">Nucleus</keyword>
<dbReference type="GO" id="GO:0005634">
    <property type="term" value="C:nucleus"/>
    <property type="evidence" value="ECO:0007669"/>
    <property type="project" value="UniProtKB-SubCell"/>
</dbReference>
<dbReference type="InterPro" id="IPR013520">
    <property type="entry name" value="Ribonucl_H"/>
</dbReference>
<evidence type="ECO:0000313" key="9">
    <source>
        <dbReference type="Proteomes" id="UP000050790"/>
    </source>
</evidence>
<dbReference type="WBParaSite" id="SMRG1_84080.1">
    <property type="protein sequence ID" value="SMRG1_84080.1"/>
    <property type="gene ID" value="SMRG1_84080"/>
</dbReference>
<feature type="region of interest" description="Disordered" evidence="7">
    <location>
        <begin position="578"/>
        <end position="599"/>
    </location>
</feature>
<feature type="region of interest" description="Disordered" evidence="7">
    <location>
        <begin position="537"/>
        <end position="556"/>
    </location>
</feature>
<dbReference type="Pfam" id="PF00929">
    <property type="entry name" value="RNase_T"/>
    <property type="match status" value="1"/>
</dbReference>
<dbReference type="InterPro" id="IPR012337">
    <property type="entry name" value="RNaseH-like_sf"/>
</dbReference>
<dbReference type="InterPro" id="IPR034922">
    <property type="entry name" value="REX1-like_exo"/>
</dbReference>
<evidence type="ECO:0000256" key="1">
    <source>
        <dbReference type="ARBA" id="ARBA00004123"/>
    </source>
</evidence>
<feature type="domain" description="Exonuclease" evidence="8">
    <location>
        <begin position="259"/>
        <end position="418"/>
    </location>
</feature>
<evidence type="ECO:0000256" key="2">
    <source>
        <dbReference type="ARBA" id="ARBA00006357"/>
    </source>
</evidence>
<dbReference type="PANTHER" id="PTHR12801:SF82">
    <property type="entry name" value="RNA EXONUCLEASE 5"/>
    <property type="match status" value="1"/>
</dbReference>
<dbReference type="WBParaSite" id="SMRG1_84080.15">
    <property type="protein sequence ID" value="SMRG1_84080.15"/>
    <property type="gene ID" value="SMRG1_84080"/>
</dbReference>
<evidence type="ECO:0000256" key="5">
    <source>
        <dbReference type="ARBA" id="ARBA00022839"/>
    </source>
</evidence>
<dbReference type="SUPFAM" id="SSF53098">
    <property type="entry name" value="Ribonuclease H-like"/>
    <property type="match status" value="1"/>
</dbReference>
<dbReference type="InterPro" id="IPR047021">
    <property type="entry name" value="REXO1/3/4-like"/>
</dbReference>
<name>A0AA85AGS9_9TREM</name>
<comment type="subcellular location">
    <subcellularLocation>
        <location evidence="1">Nucleus</location>
    </subcellularLocation>
</comment>
<keyword evidence="3" id="KW-0540">Nuclease</keyword>
<evidence type="ECO:0000256" key="3">
    <source>
        <dbReference type="ARBA" id="ARBA00022722"/>
    </source>
</evidence>